<dbReference type="Pfam" id="PF04851">
    <property type="entry name" value="ResIII"/>
    <property type="match status" value="1"/>
</dbReference>
<dbReference type="InterPro" id="IPR006935">
    <property type="entry name" value="Helicase/UvrB_N"/>
</dbReference>
<dbReference type="PROSITE" id="PS51192">
    <property type="entry name" value="HELICASE_ATP_BIND_1"/>
    <property type="match status" value="1"/>
</dbReference>
<dbReference type="EC" id="3.1.21.5" evidence="2"/>
<dbReference type="GO" id="GO:0005524">
    <property type="term" value="F:ATP binding"/>
    <property type="evidence" value="ECO:0007669"/>
    <property type="project" value="InterPro"/>
</dbReference>
<proteinExistence type="predicted"/>
<dbReference type="InterPro" id="IPR014001">
    <property type="entry name" value="Helicase_ATP-bd"/>
</dbReference>
<keyword evidence="2" id="KW-0378">Hydrolase</keyword>
<dbReference type="CDD" id="cd18785">
    <property type="entry name" value="SF2_C"/>
    <property type="match status" value="1"/>
</dbReference>
<feature type="domain" description="Helicase ATP-binding" evidence="1">
    <location>
        <begin position="55"/>
        <end position="259"/>
    </location>
</feature>
<dbReference type="SUPFAM" id="SSF52540">
    <property type="entry name" value="P-loop containing nucleoside triphosphate hydrolases"/>
    <property type="match status" value="2"/>
</dbReference>
<dbReference type="RefSeq" id="WP_183870174.1">
    <property type="nucleotide sequence ID" value="NZ_JACHCF010000018.1"/>
</dbReference>
<dbReference type="AlphaFoldDB" id="A0A7W9DMA0"/>
<organism evidence="2 3">
    <name type="scientific">Pedobacter cryoconitis</name>
    <dbReference type="NCBI Taxonomy" id="188932"/>
    <lineage>
        <taxon>Bacteria</taxon>
        <taxon>Pseudomonadati</taxon>
        <taxon>Bacteroidota</taxon>
        <taxon>Sphingobacteriia</taxon>
        <taxon>Sphingobacteriales</taxon>
        <taxon>Sphingobacteriaceae</taxon>
        <taxon>Pedobacter</taxon>
    </lineage>
</organism>
<evidence type="ECO:0000313" key="3">
    <source>
        <dbReference type="Proteomes" id="UP000537718"/>
    </source>
</evidence>
<dbReference type="Gene3D" id="3.40.50.300">
    <property type="entry name" value="P-loop containing nucleotide triphosphate hydrolases"/>
    <property type="match status" value="1"/>
</dbReference>
<dbReference type="SMART" id="SM00487">
    <property type="entry name" value="DEXDc"/>
    <property type="match status" value="1"/>
</dbReference>
<dbReference type="Proteomes" id="UP000537718">
    <property type="component" value="Unassembled WGS sequence"/>
</dbReference>
<evidence type="ECO:0000259" key="1">
    <source>
        <dbReference type="PROSITE" id="PS51192"/>
    </source>
</evidence>
<dbReference type="EMBL" id="JACHCF010000018">
    <property type="protein sequence ID" value="MBB5624112.1"/>
    <property type="molecule type" value="Genomic_DNA"/>
</dbReference>
<protein>
    <submittedName>
        <fullName evidence="2">Type III restriction enzyme</fullName>
        <ecNumber evidence="2">3.1.21.5</ecNumber>
    </submittedName>
</protein>
<reference evidence="2 3" key="1">
    <citation type="submission" date="2020-08" db="EMBL/GenBank/DDBJ databases">
        <title>Genomic Encyclopedia of Type Strains, Phase IV (KMG-V): Genome sequencing to study the core and pangenomes of soil and plant-associated prokaryotes.</title>
        <authorList>
            <person name="Whitman W."/>
        </authorList>
    </citation>
    <scope>NUCLEOTIDE SEQUENCE [LARGE SCALE GENOMIC DNA]</scope>
    <source>
        <strain evidence="2 3">MP7CTX6</strain>
    </source>
</reference>
<comment type="caution">
    <text evidence="2">The sequence shown here is derived from an EMBL/GenBank/DDBJ whole genome shotgun (WGS) entry which is preliminary data.</text>
</comment>
<accession>A0A7W9DMA0</accession>
<sequence length="875" mass="100398">MELKPYQQYVINDLSLFLEHLQQTKDVKKAFYNFWTQHPKTPLFPFSGSAIEPYKNNIPRVPHICVKVPTAGGKTFIACNAIKTIFDAFTYDRPKAVVWLVPSITILDQTIKNLKDPSHPYRQKINSHFGNRVEIFDKATLLQGSGFNATSIKEQLNIMVFTFDSLRVKNKEDRKVFQENGNLQSFENLLDKDTEITLGTIIKYLNPLVIVDESHNAESDLSVDMLKEINPCFILDLTATPRKNSNIVSFIDALELKKENMVKLPVIVYNHQDKTEVINSSLQLQKRLELQAIEEEIKGGKYIRPIVLFQAQPKNGKNFLNEEEEKSNVQKLKEKLIELKIPDEQIKIKTANINEIKGIDLMSKECEVRFIITINALKEGWDCPFAYILASLADKNSAVDVEQILGRVLRQPYVMKHNFPLLNLSYVLTASSKFLDTLDNIVKGLNKAGFSDKDYKLTDPAMLEEAKRQEPLQQLTVFSTSKEIPQDITSDIDASRILAPSEAALPNNTISEIEQTAIQQNEAFERTILEMETIDAITLPNEIQQLVKTYGIKDIFQKQAGQINLPQFYLKVPVNDLFGNQEEELALEKENLLEGFALSKADTNIEFDSITSELYKVDLDETKKEHTPTFIRLDGQIKKSVMAYILDPSKKGNRVKNFTKRIMDIVGNMYPIPDKEIEKYINRILEDFKDEQFDDFSNNEYTYTDKIKQKIRSLSETFAEKKFKDFLDTDKVFMKPSFKLPKSISPGDTSKDITKSLYEKEGSMNGFEERVINEIGNMTNIAFWTRNIERKGFKINGYINHYPDFIIQTKSGKTILLETKGDHLDGSDSAKKVRLGNLWSGKSDNTLFKYFMVYENKGVDGAYKLEDFRNIIKEI</sequence>
<dbReference type="GO" id="GO:0015668">
    <property type="term" value="F:type III site-specific deoxyribonuclease activity"/>
    <property type="evidence" value="ECO:0007669"/>
    <property type="project" value="UniProtKB-EC"/>
</dbReference>
<evidence type="ECO:0000313" key="2">
    <source>
        <dbReference type="EMBL" id="MBB5624112.1"/>
    </source>
</evidence>
<dbReference type="GO" id="GO:0003677">
    <property type="term" value="F:DNA binding"/>
    <property type="evidence" value="ECO:0007669"/>
    <property type="project" value="InterPro"/>
</dbReference>
<name>A0A7W9DMA0_9SPHI</name>
<gene>
    <name evidence="2" type="ORF">HDE69_005209</name>
</gene>
<dbReference type="InterPro" id="IPR027417">
    <property type="entry name" value="P-loop_NTPase"/>
</dbReference>